<dbReference type="Gene3D" id="1.20.1050.60">
    <property type="entry name" value="alpha-1,2-mannosidase"/>
    <property type="match status" value="1"/>
</dbReference>
<evidence type="ECO:0000313" key="8">
    <source>
        <dbReference type="Proteomes" id="UP001501725"/>
    </source>
</evidence>
<dbReference type="Pfam" id="PF17678">
    <property type="entry name" value="Glyco_hydro_92N"/>
    <property type="match status" value="1"/>
</dbReference>
<dbReference type="PANTHER" id="PTHR12143">
    <property type="entry name" value="PEPTIDE N-GLYCANASE PNGASE -RELATED"/>
    <property type="match status" value="1"/>
</dbReference>
<evidence type="ECO:0000313" key="7">
    <source>
        <dbReference type="EMBL" id="GAA4330088.1"/>
    </source>
</evidence>
<proteinExistence type="predicted"/>
<evidence type="ECO:0000259" key="6">
    <source>
        <dbReference type="Pfam" id="PF17678"/>
    </source>
</evidence>
<dbReference type="Gene3D" id="2.60.120.260">
    <property type="entry name" value="Galactose-binding domain-like"/>
    <property type="match status" value="1"/>
</dbReference>
<feature type="domain" description="F5/8 type C" evidence="4">
    <location>
        <begin position="853"/>
        <end position="974"/>
    </location>
</feature>
<evidence type="ECO:0000259" key="5">
    <source>
        <dbReference type="Pfam" id="PF07971"/>
    </source>
</evidence>
<reference evidence="8" key="1">
    <citation type="journal article" date="2019" name="Int. J. Syst. Evol. Microbiol.">
        <title>The Global Catalogue of Microorganisms (GCM) 10K type strain sequencing project: providing services to taxonomists for standard genome sequencing and annotation.</title>
        <authorList>
            <consortium name="The Broad Institute Genomics Platform"/>
            <consortium name="The Broad Institute Genome Sequencing Center for Infectious Disease"/>
            <person name="Wu L."/>
            <person name="Ma J."/>
        </authorList>
    </citation>
    <scope>NUCLEOTIDE SEQUENCE [LARGE SCALE GENOMIC DNA]</scope>
    <source>
        <strain evidence="8">JCM 17919</strain>
    </source>
</reference>
<dbReference type="Proteomes" id="UP001501725">
    <property type="component" value="Unassembled WGS sequence"/>
</dbReference>
<evidence type="ECO:0000256" key="1">
    <source>
        <dbReference type="ARBA" id="ARBA00001913"/>
    </source>
</evidence>
<dbReference type="SUPFAM" id="SSF48208">
    <property type="entry name" value="Six-hairpin glycosidases"/>
    <property type="match status" value="1"/>
</dbReference>
<evidence type="ECO:0000256" key="3">
    <source>
        <dbReference type="ARBA" id="ARBA00022837"/>
    </source>
</evidence>
<dbReference type="InterPro" id="IPR041371">
    <property type="entry name" value="GH92_N"/>
</dbReference>
<dbReference type="InterPro" id="IPR014718">
    <property type="entry name" value="GH-type_carb-bd"/>
</dbReference>
<sequence length="999" mass="111818">MPWNPEIHIHNTRIYSHMCTRIFLVLFLLASVRAGAQRSYTALVNPFIGTGGHGHTYPGASLPFGAMQLSPDTRMADWDGSSGYHYSDSVIYGFSHTHLSGTGIPDYCDLLLMPFTGKVAWNNTEYRSPFRHSEEKATPGYYEVLLRKHGIRAQLTSALRSGLHRYTFPKGSTDASVLIDLIHRDEVLDAHIEKVSAHELRGYRRSKSWATDQQLYFYIRFDEPIAGFVINNGGKEQQGNAATGKALQAAVRLSAPGGVATCRVGISGVSMEGAKANLEAEIAGKSFESVRAAAERAWNEKLAKIDVRGGSRDQQVTFYTALYHAYLAPNVNQDVDGSYRGTDGKVHRAEGFVNHSVFSLWDTYRALHPLMTILEPQRTNDWINTFLAQYKQGGMLPVWELAGNETFCMIGYHSASVIADAWQKGIRGFDAKLALEAMRSYAESDRFGLRHYRGAGYLPNDLEHESVSKTLEYAYDDWCIAQFAKMQGDSTTYKTYLQRAQHYKNLFDPSTGFFRGKVGASWYHPFDPAEINNFFTEGNAWQYSLAVPHDIEGLKQLHGLTGFGRHLDRLFSTSSVTTGREQPDVTGLIGQYAQGNEPSHHMAYLYNYVGFPFRTQQLVHRICTDFYTNAPDGLIGNEDCGQMSAWYIFSALGFYPVCPGNGDYVLGTPLFDTAAIRLDGNKTFIVRAPRKDTSAYYVNHVQLNGRRSLRSWIPHRFVQEGGDLFFAMQAHPARFGVSGADRPRSAITEHLIRPVPFVYNETNKFRDSTRVQLGGLDSTGSWLIRVTYPPTKQGDYTRGNSPFPYTAPFTIDTSAFIDIYSMRSVVKDDVPAPYYSSRQAFHRLPDRRSITVQSAVHPMYTGGGPEALVDGITGSANWRSGDWQSYFAKDFEAVVDLQESRDIRFLGVHVLQEVSPWILYPKEVRFWVSDDGVNYREALQVANKIANTVEGAQEQELGSAVQLRARYVKVRAVSGGMLPAGHPSAGNPSHLFIDEVMVR</sequence>
<dbReference type="Pfam" id="PF07971">
    <property type="entry name" value="Glyco_hydro_92"/>
    <property type="match status" value="1"/>
</dbReference>
<keyword evidence="7" id="KW-0378">Hydrolase</keyword>
<dbReference type="InterPro" id="IPR008979">
    <property type="entry name" value="Galactose-bd-like_sf"/>
</dbReference>
<gene>
    <name evidence="7" type="ORF">GCM10023184_21080</name>
</gene>
<dbReference type="Pfam" id="PF00754">
    <property type="entry name" value="F5_F8_type_C"/>
    <property type="match status" value="1"/>
</dbReference>
<dbReference type="InterPro" id="IPR005887">
    <property type="entry name" value="GH92_a_mannosidase_put"/>
</dbReference>
<accession>A0ABP8GUJ6</accession>
<dbReference type="Gene3D" id="2.70.98.10">
    <property type="match status" value="1"/>
</dbReference>
<dbReference type="Gene3D" id="3.30.2080.10">
    <property type="entry name" value="GH92 mannosidase domain"/>
    <property type="match status" value="1"/>
</dbReference>
<feature type="domain" description="Glycosyl hydrolase family 92" evidence="5">
    <location>
        <begin position="273"/>
        <end position="729"/>
    </location>
</feature>
<dbReference type="InterPro" id="IPR008928">
    <property type="entry name" value="6-hairpin_glycosidase_sf"/>
</dbReference>
<keyword evidence="3" id="KW-0106">Calcium</keyword>
<feature type="domain" description="Glycosyl hydrolase family 92 N-terminal" evidence="6">
    <location>
        <begin position="43"/>
        <end position="267"/>
    </location>
</feature>
<keyword evidence="8" id="KW-1185">Reference proteome</keyword>
<dbReference type="NCBIfam" id="TIGR01180">
    <property type="entry name" value="aman2_put"/>
    <property type="match status" value="1"/>
</dbReference>
<evidence type="ECO:0000256" key="2">
    <source>
        <dbReference type="ARBA" id="ARBA00011245"/>
    </source>
</evidence>
<evidence type="ECO:0000259" key="4">
    <source>
        <dbReference type="Pfam" id="PF00754"/>
    </source>
</evidence>
<comment type="cofactor">
    <cofactor evidence="1">
        <name>Ca(2+)</name>
        <dbReference type="ChEBI" id="CHEBI:29108"/>
    </cofactor>
</comment>
<dbReference type="SUPFAM" id="SSF49785">
    <property type="entry name" value="Galactose-binding domain-like"/>
    <property type="match status" value="1"/>
</dbReference>
<name>A0ABP8GUJ6_9BACT</name>
<dbReference type="InterPro" id="IPR012939">
    <property type="entry name" value="Glyco_hydro_92"/>
</dbReference>
<comment type="subunit">
    <text evidence="2">Monomer.</text>
</comment>
<protein>
    <submittedName>
        <fullName evidence="7">GH92 family glycosyl hydrolase</fullName>
    </submittedName>
</protein>
<dbReference type="EMBL" id="BAABGY010000007">
    <property type="protein sequence ID" value="GAA4330088.1"/>
    <property type="molecule type" value="Genomic_DNA"/>
</dbReference>
<comment type="caution">
    <text evidence="7">The sequence shown here is derived from an EMBL/GenBank/DDBJ whole genome shotgun (WGS) entry which is preliminary data.</text>
</comment>
<dbReference type="InterPro" id="IPR000421">
    <property type="entry name" value="FA58C"/>
</dbReference>
<dbReference type="PANTHER" id="PTHR12143:SF39">
    <property type="entry name" value="SECRETED PROTEIN"/>
    <property type="match status" value="1"/>
</dbReference>
<dbReference type="InterPro" id="IPR050883">
    <property type="entry name" value="PNGase"/>
</dbReference>
<dbReference type="GO" id="GO:0016787">
    <property type="term" value="F:hydrolase activity"/>
    <property type="evidence" value="ECO:0007669"/>
    <property type="project" value="UniProtKB-KW"/>
</dbReference>
<organism evidence="7 8">
    <name type="scientific">Flaviaesturariibacter amylovorans</name>
    <dbReference type="NCBI Taxonomy" id="1084520"/>
    <lineage>
        <taxon>Bacteria</taxon>
        <taxon>Pseudomonadati</taxon>
        <taxon>Bacteroidota</taxon>
        <taxon>Chitinophagia</taxon>
        <taxon>Chitinophagales</taxon>
        <taxon>Chitinophagaceae</taxon>
        <taxon>Flaviaestuariibacter</taxon>
    </lineage>
</organism>
<dbReference type="Gene3D" id="1.20.1610.10">
    <property type="entry name" value="alpha-1,2-mannosidases domains"/>
    <property type="match status" value="1"/>
</dbReference>